<evidence type="ECO:0000256" key="8">
    <source>
        <dbReference type="ARBA" id="ARBA00022825"/>
    </source>
</evidence>
<dbReference type="InterPro" id="IPR000209">
    <property type="entry name" value="Peptidase_S8/S53_dom"/>
</dbReference>
<comment type="function">
    <text evidence="1">Required for arbuscular mycorrhiza (AM) development during AM symbiosis with AM fungi (e.g. Glomeromycota intraradices).</text>
</comment>
<dbReference type="SUPFAM" id="SSF52025">
    <property type="entry name" value="PA domain"/>
    <property type="match status" value="1"/>
</dbReference>
<evidence type="ECO:0000256" key="7">
    <source>
        <dbReference type="ARBA" id="ARBA00022801"/>
    </source>
</evidence>
<dbReference type="InterPro" id="IPR003137">
    <property type="entry name" value="PA_domain"/>
</dbReference>
<dbReference type="GO" id="GO:0004252">
    <property type="term" value="F:serine-type endopeptidase activity"/>
    <property type="evidence" value="ECO:0007669"/>
    <property type="project" value="InterPro"/>
</dbReference>
<keyword evidence="5" id="KW-0645">Protease</keyword>
<protein>
    <recommendedName>
        <fullName evidence="14">PA domain-containing protein</fullName>
    </recommendedName>
</protein>
<evidence type="ECO:0000256" key="1">
    <source>
        <dbReference type="ARBA" id="ARBA00002076"/>
    </source>
</evidence>
<comment type="subcellular location">
    <subcellularLocation>
        <location evidence="2">Secreted</location>
        <location evidence="2">Extracellular space</location>
        <location evidence="2">Apoplast</location>
    </subcellularLocation>
</comment>
<dbReference type="Proteomes" id="UP000467840">
    <property type="component" value="Chromosome 12"/>
</dbReference>
<dbReference type="FunFam" id="3.50.30.30:FF:000005">
    <property type="entry name" value="subtilisin-like protease SBT1.5"/>
    <property type="match status" value="1"/>
</dbReference>
<accession>A0A6A6K7G4</accession>
<name>A0A6A6K7G4_HEVBR</name>
<comment type="caution">
    <text evidence="12">The sequence shown here is derived from an EMBL/GenBank/DDBJ whole genome shotgun (WGS) entry which is preliminary data.</text>
</comment>
<dbReference type="Pfam" id="PF00082">
    <property type="entry name" value="Peptidase_S8"/>
    <property type="match status" value="1"/>
</dbReference>
<evidence type="ECO:0000313" key="12">
    <source>
        <dbReference type="EMBL" id="KAF2284731.1"/>
    </source>
</evidence>
<feature type="domain" description="PA" evidence="11">
    <location>
        <begin position="214"/>
        <end position="289"/>
    </location>
</feature>
<dbReference type="GO" id="GO:0006508">
    <property type="term" value="P:proteolysis"/>
    <property type="evidence" value="ECO:0007669"/>
    <property type="project" value="UniProtKB-KW"/>
</dbReference>
<keyword evidence="13" id="KW-1185">Reference proteome</keyword>
<keyword evidence="9" id="KW-0325">Glycoprotein</keyword>
<dbReference type="InterPro" id="IPR046450">
    <property type="entry name" value="PA_dom_sf"/>
</dbReference>
<dbReference type="Gene3D" id="3.50.30.30">
    <property type="match status" value="1"/>
</dbReference>
<reference evidence="12 13" key="1">
    <citation type="journal article" date="2020" name="Mol. Plant">
        <title>The Chromosome-Based Rubber Tree Genome Provides New Insights into Spurge Genome Evolution and Rubber Biosynthesis.</title>
        <authorList>
            <person name="Liu J."/>
            <person name="Shi C."/>
            <person name="Shi C.C."/>
            <person name="Li W."/>
            <person name="Zhang Q.J."/>
            <person name="Zhang Y."/>
            <person name="Li K."/>
            <person name="Lu H.F."/>
            <person name="Shi C."/>
            <person name="Zhu S.T."/>
            <person name="Xiao Z.Y."/>
            <person name="Nan H."/>
            <person name="Yue Y."/>
            <person name="Zhu X.G."/>
            <person name="Wu Y."/>
            <person name="Hong X.N."/>
            <person name="Fan G.Y."/>
            <person name="Tong Y."/>
            <person name="Zhang D."/>
            <person name="Mao C.L."/>
            <person name="Liu Y.L."/>
            <person name="Hao S.J."/>
            <person name="Liu W.Q."/>
            <person name="Lv M.Q."/>
            <person name="Zhang H.B."/>
            <person name="Liu Y."/>
            <person name="Hu-Tang G.R."/>
            <person name="Wang J.P."/>
            <person name="Wang J.H."/>
            <person name="Sun Y.H."/>
            <person name="Ni S.B."/>
            <person name="Chen W.B."/>
            <person name="Zhang X.C."/>
            <person name="Jiao Y.N."/>
            <person name="Eichler E.E."/>
            <person name="Li G.H."/>
            <person name="Liu X."/>
            <person name="Gao L.Z."/>
        </authorList>
    </citation>
    <scope>NUCLEOTIDE SEQUENCE [LARGE SCALE GENOMIC DNA]</scope>
    <source>
        <strain evidence="13">cv. GT1</strain>
        <tissue evidence="12">Leaf</tissue>
    </source>
</reference>
<keyword evidence="4" id="KW-0052">Apoplast</keyword>
<proteinExistence type="inferred from homology"/>
<evidence type="ECO:0000259" key="11">
    <source>
        <dbReference type="Pfam" id="PF02225"/>
    </source>
</evidence>
<evidence type="ECO:0000313" key="13">
    <source>
        <dbReference type="Proteomes" id="UP000467840"/>
    </source>
</evidence>
<comment type="similarity">
    <text evidence="3">Belongs to the peptidase S8 family.</text>
</comment>
<evidence type="ECO:0000256" key="3">
    <source>
        <dbReference type="ARBA" id="ARBA00011073"/>
    </source>
</evidence>
<feature type="domain" description="Peptidase S8/S53" evidence="10">
    <location>
        <begin position="65"/>
        <end position="348"/>
    </location>
</feature>
<dbReference type="Gene3D" id="3.40.50.200">
    <property type="entry name" value="Peptidase S8/S53 domain"/>
    <property type="match status" value="2"/>
</dbReference>
<evidence type="ECO:0000259" key="10">
    <source>
        <dbReference type="Pfam" id="PF00082"/>
    </source>
</evidence>
<evidence type="ECO:0000256" key="2">
    <source>
        <dbReference type="ARBA" id="ARBA00004271"/>
    </source>
</evidence>
<evidence type="ECO:0000256" key="9">
    <source>
        <dbReference type="ARBA" id="ARBA00023180"/>
    </source>
</evidence>
<dbReference type="AlphaFoldDB" id="A0A6A6K7G4"/>
<dbReference type="SUPFAM" id="SSF52743">
    <property type="entry name" value="Subtilisin-like"/>
    <property type="match status" value="1"/>
</dbReference>
<dbReference type="CDD" id="cd02120">
    <property type="entry name" value="PA_subtilisin_like"/>
    <property type="match status" value="1"/>
</dbReference>
<dbReference type="EMBL" id="JAAGAX010000018">
    <property type="protein sequence ID" value="KAF2284731.1"/>
    <property type="molecule type" value="Genomic_DNA"/>
</dbReference>
<sequence length="371" mass="39058">MRMATSYVVYLGAHSQGQEFTSIDQSLVTDSHYELLGSFLGRKLIGARYFNKGYASVAGPLNSTFDSPRDKEGHGTHTLSTAGGNFVAGASVFGLGNGTAKGGSPKARVAAYKVCYPPFGGNECLDADILAAFDTAISDGVDVLPNDATASNLAPWQITVGASTMDREFPSYVTLGNNMTFKGESLSRTALPKDKYFPIISASDARAANASVEDALLCKAGTLDPKKAEGKILVCLRGGNARVDKGEQAALAGAVGMVLANDKDSGNEIIADPHILPASHLNYTNGVAIFAYINSTKSPIAYITPSTTQIGTKPAPFMVAFSSKGPNTIAPEILKPDITAPGVSIIAATQKQKDLKMKISIPDEFCLTWYQ</sequence>
<organism evidence="12 13">
    <name type="scientific">Hevea brasiliensis</name>
    <name type="common">Para rubber tree</name>
    <name type="synonym">Siphonia brasiliensis</name>
    <dbReference type="NCBI Taxonomy" id="3981"/>
    <lineage>
        <taxon>Eukaryota</taxon>
        <taxon>Viridiplantae</taxon>
        <taxon>Streptophyta</taxon>
        <taxon>Embryophyta</taxon>
        <taxon>Tracheophyta</taxon>
        <taxon>Spermatophyta</taxon>
        <taxon>Magnoliopsida</taxon>
        <taxon>eudicotyledons</taxon>
        <taxon>Gunneridae</taxon>
        <taxon>Pentapetalae</taxon>
        <taxon>rosids</taxon>
        <taxon>fabids</taxon>
        <taxon>Malpighiales</taxon>
        <taxon>Euphorbiaceae</taxon>
        <taxon>Crotonoideae</taxon>
        <taxon>Micrandreae</taxon>
        <taxon>Hevea</taxon>
    </lineage>
</organism>
<dbReference type="Pfam" id="PF02225">
    <property type="entry name" value="PA"/>
    <property type="match status" value="1"/>
</dbReference>
<evidence type="ECO:0000256" key="6">
    <source>
        <dbReference type="ARBA" id="ARBA00022729"/>
    </source>
</evidence>
<dbReference type="InterPro" id="IPR045051">
    <property type="entry name" value="SBT"/>
</dbReference>
<keyword evidence="6" id="KW-0732">Signal</keyword>
<dbReference type="InterPro" id="IPR036852">
    <property type="entry name" value="Peptidase_S8/S53_dom_sf"/>
</dbReference>
<dbReference type="GO" id="GO:0048046">
    <property type="term" value="C:apoplast"/>
    <property type="evidence" value="ECO:0007669"/>
    <property type="project" value="UniProtKB-SubCell"/>
</dbReference>
<evidence type="ECO:0008006" key="14">
    <source>
        <dbReference type="Google" id="ProtNLM"/>
    </source>
</evidence>
<gene>
    <name evidence="12" type="ORF">GH714_029650</name>
</gene>
<evidence type="ECO:0000256" key="4">
    <source>
        <dbReference type="ARBA" id="ARBA00022523"/>
    </source>
</evidence>
<dbReference type="PANTHER" id="PTHR10795">
    <property type="entry name" value="PROPROTEIN CONVERTASE SUBTILISIN/KEXIN"/>
    <property type="match status" value="1"/>
</dbReference>
<keyword evidence="8" id="KW-0720">Serine protease</keyword>
<evidence type="ECO:0000256" key="5">
    <source>
        <dbReference type="ARBA" id="ARBA00022670"/>
    </source>
</evidence>
<dbReference type="GO" id="GO:0009610">
    <property type="term" value="P:response to symbiotic fungus"/>
    <property type="evidence" value="ECO:0007669"/>
    <property type="project" value="UniProtKB-ARBA"/>
</dbReference>
<keyword evidence="7" id="KW-0378">Hydrolase</keyword>